<dbReference type="Proteomes" id="UP001151532">
    <property type="component" value="Chromosome 4"/>
</dbReference>
<reference evidence="2" key="2">
    <citation type="journal article" date="2023" name="Int. J. Mol. Sci.">
        <title>De Novo Assembly and Annotation of 11 Diverse Shrub Willow (Salix) Genomes Reveals Novel Gene Organization in Sex-Linked Regions.</title>
        <authorList>
            <person name="Hyden B."/>
            <person name="Feng K."/>
            <person name="Yates T.B."/>
            <person name="Jawdy S."/>
            <person name="Cereghino C."/>
            <person name="Smart L.B."/>
            <person name="Muchero W."/>
        </authorList>
    </citation>
    <scope>NUCLEOTIDE SEQUENCE</scope>
    <source>
        <tissue evidence="2">Shoot tip</tissue>
    </source>
</reference>
<keyword evidence="1" id="KW-0472">Membrane</keyword>
<accession>A0A9Q1ABI2</accession>
<evidence type="ECO:0000256" key="1">
    <source>
        <dbReference type="SAM" id="Phobius"/>
    </source>
</evidence>
<gene>
    <name evidence="2" type="ORF">OIU79_021602</name>
</gene>
<feature type="transmembrane region" description="Helical" evidence="1">
    <location>
        <begin position="59"/>
        <end position="83"/>
    </location>
</feature>
<keyword evidence="3" id="KW-1185">Reference proteome</keyword>
<organism evidence="2 3">
    <name type="scientific">Salix purpurea</name>
    <name type="common">Purple osier willow</name>
    <dbReference type="NCBI Taxonomy" id="77065"/>
    <lineage>
        <taxon>Eukaryota</taxon>
        <taxon>Viridiplantae</taxon>
        <taxon>Streptophyta</taxon>
        <taxon>Embryophyta</taxon>
        <taxon>Tracheophyta</taxon>
        <taxon>Spermatophyta</taxon>
        <taxon>Magnoliopsida</taxon>
        <taxon>eudicotyledons</taxon>
        <taxon>Gunneridae</taxon>
        <taxon>Pentapetalae</taxon>
        <taxon>rosids</taxon>
        <taxon>fabids</taxon>
        <taxon>Malpighiales</taxon>
        <taxon>Salicaceae</taxon>
        <taxon>Saliceae</taxon>
        <taxon>Salix</taxon>
    </lineage>
</organism>
<comment type="caution">
    <text evidence="2">The sequence shown here is derived from an EMBL/GenBank/DDBJ whole genome shotgun (WGS) entry which is preliminary data.</text>
</comment>
<name>A0A9Q1ABI2_SALPP</name>
<sequence length="133" mass="14239">MASTTLVLESSSASLALQVREEYSSNVRVTPSGFCEHFADEFSWLDKALISARATASTALAASFIFLAAINLISAVFILLFVCSISDNVLKTSDFAALPIFLNCSASELSRWSSLEISTGLSEPPFISASFAR</sequence>
<dbReference type="EMBL" id="JAPFFK010000004">
    <property type="protein sequence ID" value="KAJ6765435.1"/>
    <property type="molecule type" value="Genomic_DNA"/>
</dbReference>
<reference evidence="2" key="1">
    <citation type="submission" date="2022-11" db="EMBL/GenBank/DDBJ databases">
        <authorList>
            <person name="Hyden B.L."/>
            <person name="Feng K."/>
            <person name="Yates T."/>
            <person name="Jawdy S."/>
            <person name="Smart L.B."/>
            <person name="Muchero W."/>
        </authorList>
    </citation>
    <scope>NUCLEOTIDE SEQUENCE</scope>
    <source>
        <tissue evidence="2">Shoot tip</tissue>
    </source>
</reference>
<proteinExistence type="predicted"/>
<dbReference type="AlphaFoldDB" id="A0A9Q1ABI2"/>
<protein>
    <submittedName>
        <fullName evidence="2">Uncharacterized protein</fullName>
    </submittedName>
</protein>
<evidence type="ECO:0000313" key="3">
    <source>
        <dbReference type="Proteomes" id="UP001151532"/>
    </source>
</evidence>
<evidence type="ECO:0000313" key="2">
    <source>
        <dbReference type="EMBL" id="KAJ6765435.1"/>
    </source>
</evidence>
<keyword evidence="1" id="KW-1133">Transmembrane helix</keyword>
<keyword evidence="1" id="KW-0812">Transmembrane</keyword>
<dbReference type="OrthoDB" id="10598871at2759"/>